<dbReference type="AlphaFoldDB" id="A0AA43AWY0"/>
<organism evidence="2 3">
    <name type="scientific">Achromobacter marplatensis</name>
    <dbReference type="NCBI Taxonomy" id="470868"/>
    <lineage>
        <taxon>Bacteria</taxon>
        <taxon>Pseudomonadati</taxon>
        <taxon>Pseudomonadota</taxon>
        <taxon>Betaproteobacteria</taxon>
        <taxon>Burkholderiales</taxon>
        <taxon>Alcaligenaceae</taxon>
        <taxon>Achromobacter</taxon>
    </lineage>
</organism>
<protein>
    <submittedName>
        <fullName evidence="2">Uncharacterized protein</fullName>
    </submittedName>
</protein>
<comment type="caution">
    <text evidence="2">The sequence shown here is derived from an EMBL/GenBank/DDBJ whole genome shotgun (WGS) entry which is preliminary data.</text>
</comment>
<dbReference type="Proteomes" id="UP001161276">
    <property type="component" value="Unassembled WGS sequence"/>
</dbReference>
<keyword evidence="1" id="KW-1133">Transmembrane helix</keyword>
<evidence type="ECO:0000256" key="1">
    <source>
        <dbReference type="SAM" id="Phobius"/>
    </source>
</evidence>
<keyword evidence="1" id="KW-0472">Membrane</keyword>
<proteinExistence type="predicted"/>
<dbReference type="RefSeq" id="WP_280025787.1">
    <property type="nucleotide sequence ID" value="NZ_JAOCKG010000001.1"/>
</dbReference>
<sequence length="179" mass="20656">MLQFELKELLPLLVGVVTATAALIGVSISSYFAYRNTHKTLREQRQLRADERRLERMEELFVIFARWEMNFSQVYLFNLRRHKGLLTVPQVQELVTQLDGLEKGDIQRMSMLLRLHFPELATNYASVQEARKGIAPFLNESLPANVAAFVEAQKNFELICEKFKQTIAELPKLSDSNVK</sequence>
<evidence type="ECO:0000313" key="2">
    <source>
        <dbReference type="EMBL" id="MDH2049281.1"/>
    </source>
</evidence>
<dbReference type="EMBL" id="JAOCKG010000001">
    <property type="protein sequence ID" value="MDH2049281.1"/>
    <property type="molecule type" value="Genomic_DNA"/>
</dbReference>
<evidence type="ECO:0000313" key="3">
    <source>
        <dbReference type="Proteomes" id="UP001161276"/>
    </source>
</evidence>
<gene>
    <name evidence="2" type="ORF">N5K24_02630</name>
</gene>
<keyword evidence="1" id="KW-0812">Transmembrane</keyword>
<name>A0AA43AWY0_9BURK</name>
<reference evidence="2" key="1">
    <citation type="submission" date="2022-09" db="EMBL/GenBank/DDBJ databases">
        <title>Intensive care unit water sources are persistently colonized with multi-drug resistant bacteria and are the site of extensive horizontal gene transfer of antibiotic resistance genes.</title>
        <authorList>
            <person name="Diorio-Toth L."/>
        </authorList>
    </citation>
    <scope>NUCLEOTIDE SEQUENCE</scope>
    <source>
        <strain evidence="2">GD03676</strain>
    </source>
</reference>
<feature type="transmembrane region" description="Helical" evidence="1">
    <location>
        <begin position="12"/>
        <end position="34"/>
    </location>
</feature>
<accession>A0AA43AWY0</accession>